<sequence>MNYPIAGLIIILVIAGIIWLVKRNQKDEKDFEKEIEESEIKPGKHEDPGDPV</sequence>
<evidence type="ECO:0000313" key="3">
    <source>
        <dbReference type="EMBL" id="WCT09961.1"/>
    </source>
</evidence>
<feature type="region of interest" description="Disordered" evidence="1">
    <location>
        <begin position="31"/>
        <end position="52"/>
    </location>
</feature>
<reference evidence="3 4" key="1">
    <citation type="submission" date="2023-02" db="EMBL/GenBank/DDBJ databases">
        <title>Genome sequence of Mucilaginibacter jinjuensis strain KACC 16571.</title>
        <authorList>
            <person name="Kim S."/>
            <person name="Heo J."/>
            <person name="Kwon S.-W."/>
        </authorList>
    </citation>
    <scope>NUCLEOTIDE SEQUENCE [LARGE SCALE GENOMIC DNA]</scope>
    <source>
        <strain evidence="3 4">KACC 16571</strain>
    </source>
</reference>
<protein>
    <recommendedName>
        <fullName evidence="5">LPXTG-motif cell wall-anchored protein</fullName>
    </recommendedName>
</protein>
<accession>A0ABY7T0L8</accession>
<dbReference type="EMBL" id="CP117167">
    <property type="protein sequence ID" value="WCT09961.1"/>
    <property type="molecule type" value="Genomic_DNA"/>
</dbReference>
<keyword evidence="2" id="KW-1133">Transmembrane helix</keyword>
<keyword evidence="2" id="KW-0812">Transmembrane</keyword>
<feature type="transmembrane region" description="Helical" evidence="2">
    <location>
        <begin position="6"/>
        <end position="21"/>
    </location>
</feature>
<evidence type="ECO:0000256" key="1">
    <source>
        <dbReference type="SAM" id="MobiDB-lite"/>
    </source>
</evidence>
<gene>
    <name evidence="3" type="ORF">PQO05_14610</name>
</gene>
<evidence type="ECO:0000256" key="2">
    <source>
        <dbReference type="SAM" id="Phobius"/>
    </source>
</evidence>
<evidence type="ECO:0000313" key="4">
    <source>
        <dbReference type="Proteomes" id="UP001216139"/>
    </source>
</evidence>
<dbReference type="Proteomes" id="UP001216139">
    <property type="component" value="Chromosome"/>
</dbReference>
<keyword evidence="2" id="KW-0472">Membrane</keyword>
<organism evidence="3 4">
    <name type="scientific">Mucilaginibacter jinjuensis</name>
    <dbReference type="NCBI Taxonomy" id="1176721"/>
    <lineage>
        <taxon>Bacteria</taxon>
        <taxon>Pseudomonadati</taxon>
        <taxon>Bacteroidota</taxon>
        <taxon>Sphingobacteriia</taxon>
        <taxon>Sphingobacteriales</taxon>
        <taxon>Sphingobacteriaceae</taxon>
        <taxon>Mucilaginibacter</taxon>
    </lineage>
</organism>
<keyword evidence="4" id="KW-1185">Reference proteome</keyword>
<evidence type="ECO:0008006" key="5">
    <source>
        <dbReference type="Google" id="ProtNLM"/>
    </source>
</evidence>
<name>A0ABY7T0L8_9SPHI</name>
<dbReference type="RefSeq" id="WP_273628055.1">
    <property type="nucleotide sequence ID" value="NZ_CP117167.1"/>
</dbReference>
<proteinExistence type="predicted"/>